<dbReference type="RefSeq" id="WP_218285759.1">
    <property type="nucleotide sequence ID" value="NZ_CP076448.1"/>
</dbReference>
<evidence type="ECO:0000259" key="3">
    <source>
        <dbReference type="Pfam" id="PF25853"/>
    </source>
</evidence>
<feature type="domain" description="DUF6311" evidence="3">
    <location>
        <begin position="442"/>
        <end position="546"/>
    </location>
</feature>
<dbReference type="InterPro" id="IPR046278">
    <property type="entry name" value="DUF6311"/>
</dbReference>
<dbReference type="EMBL" id="CP076448">
    <property type="protein sequence ID" value="QXM24702.1"/>
    <property type="molecule type" value="Genomic_DNA"/>
</dbReference>
<organism evidence="4 5">
    <name type="scientific">Elioraea tepida</name>
    <dbReference type="NCBI Taxonomy" id="2843330"/>
    <lineage>
        <taxon>Bacteria</taxon>
        <taxon>Pseudomonadati</taxon>
        <taxon>Pseudomonadota</taxon>
        <taxon>Alphaproteobacteria</taxon>
        <taxon>Acetobacterales</taxon>
        <taxon>Elioraeaceae</taxon>
        <taxon>Elioraea</taxon>
    </lineage>
</organism>
<keyword evidence="1" id="KW-0812">Transmembrane</keyword>
<feature type="transmembrane region" description="Helical" evidence="1">
    <location>
        <begin position="158"/>
        <end position="177"/>
    </location>
</feature>
<accession>A0A975U2F0</accession>
<dbReference type="Pfam" id="PF19830">
    <property type="entry name" value="DUF6311"/>
    <property type="match status" value="1"/>
</dbReference>
<dbReference type="Pfam" id="PF25853">
    <property type="entry name" value="DUF6311_C"/>
    <property type="match status" value="1"/>
</dbReference>
<feature type="transmembrane region" description="Helical" evidence="1">
    <location>
        <begin position="294"/>
        <end position="313"/>
    </location>
</feature>
<keyword evidence="1" id="KW-1133">Transmembrane helix</keyword>
<protein>
    <recommendedName>
        <fullName evidence="6">Glycosyltransferase RgtA/B/C/D-like domain-containing protein</fullName>
    </recommendedName>
</protein>
<feature type="transmembrane region" description="Helical" evidence="1">
    <location>
        <begin position="373"/>
        <end position="393"/>
    </location>
</feature>
<evidence type="ECO:0008006" key="6">
    <source>
        <dbReference type="Google" id="ProtNLM"/>
    </source>
</evidence>
<sequence length="578" mass="62767">MAHLAAAAIGAAVVVLSFGPTPWEFWEGVLSPTATGWMLAGPMGPDPVQYWLGWSWFRRDAWHIPPGLNPNYGLELSSSIFYADTIPLIALPLKAIRSLVTVEQYWGMWLLFCGMAQAVLGLRLAALSGIGITPAGTLALLGASALFALQPMMLMRMAGHLALAGQWTVLAALLLCFTEGRGARRPLAWALLVSATSLVHSYLLVMVGALWGADWLRRTIAAPALGRAAEAVLVPALGAAGLWAAGFFVLRAGLEAWGYGDLGFNVLAWFDSTLWGSILPPIPDLRHGESGSDYLGLGGILLLAAGLVTVCLRRDLGIRAALMRSWPLVVVLIALILFAMTHMPSIAGVRITLFEPPPWMLRLAGILRASTRFAWPLAYALLASAAIVTLRALGPNRARLAALLFAALAAVQLVDLLPSIRHYESLVIKEPRIQPERLPDPFWDEIGKAYTRIRAVPAADRGLHWESTARFAIRHGMTTDAVYLARIDPGAIAALREKIAAQLFSGRHEPGTVYVLRDRDTLKRADFGRDRERDPMLLIDGLVVLLPGWGDRPIPSHLRRLAPPFEDLPEGTITEGVR</sequence>
<feature type="transmembrane region" description="Helical" evidence="1">
    <location>
        <begin position="325"/>
        <end position="353"/>
    </location>
</feature>
<feature type="transmembrane region" description="Helical" evidence="1">
    <location>
        <begin position="262"/>
        <end position="282"/>
    </location>
</feature>
<proteinExistence type="predicted"/>
<keyword evidence="1" id="KW-0472">Membrane</keyword>
<dbReference type="Proteomes" id="UP000694001">
    <property type="component" value="Chromosome"/>
</dbReference>
<gene>
    <name evidence="4" type="ORF">KO353_16045</name>
</gene>
<dbReference type="AlphaFoldDB" id="A0A975U2F0"/>
<name>A0A975U2F0_9PROT</name>
<reference evidence="4" key="1">
    <citation type="submission" date="2021-06" db="EMBL/GenBank/DDBJ databases">
        <title>Elioraea tepida, sp. nov., a moderately thermophilic aerobic anoxygenic phototrophic bacterium isolated from an alkaline siliceous hot spring mat community in Yellowstone National Park, WY, USA.</title>
        <authorList>
            <person name="Saini M.K."/>
            <person name="Yoshida S."/>
            <person name="Sebastian A."/>
            <person name="Hirose S."/>
            <person name="Hara E."/>
            <person name="Tamaki H."/>
            <person name="Soulier N.T."/>
            <person name="Albert I."/>
            <person name="Hanada S."/>
            <person name="Bryant D.A."/>
            <person name="Tank M."/>
        </authorList>
    </citation>
    <scope>NUCLEOTIDE SEQUENCE</scope>
    <source>
        <strain evidence="4">MS-P2</strain>
    </source>
</reference>
<evidence type="ECO:0000259" key="2">
    <source>
        <dbReference type="Pfam" id="PF19830"/>
    </source>
</evidence>
<feature type="transmembrane region" description="Helical" evidence="1">
    <location>
        <begin position="231"/>
        <end position="250"/>
    </location>
</feature>
<keyword evidence="5" id="KW-1185">Reference proteome</keyword>
<evidence type="ECO:0000313" key="5">
    <source>
        <dbReference type="Proteomes" id="UP000694001"/>
    </source>
</evidence>
<dbReference type="InterPro" id="IPR058671">
    <property type="entry name" value="DUF6311_C"/>
</dbReference>
<evidence type="ECO:0000313" key="4">
    <source>
        <dbReference type="EMBL" id="QXM24702.1"/>
    </source>
</evidence>
<evidence type="ECO:0000256" key="1">
    <source>
        <dbReference type="SAM" id="Phobius"/>
    </source>
</evidence>
<dbReference type="KEGG" id="elio:KO353_16045"/>
<feature type="transmembrane region" description="Helical" evidence="1">
    <location>
        <begin position="189"/>
        <end position="211"/>
    </location>
</feature>
<feature type="transmembrane region" description="Helical" evidence="1">
    <location>
        <begin position="400"/>
        <end position="420"/>
    </location>
</feature>
<feature type="domain" description="DUF6311" evidence="2">
    <location>
        <begin position="8"/>
        <end position="416"/>
    </location>
</feature>